<keyword evidence="6 8" id="KW-1133">Transmembrane helix</keyword>
<evidence type="ECO:0000256" key="3">
    <source>
        <dbReference type="ARBA" id="ARBA00022448"/>
    </source>
</evidence>
<dbReference type="Pfam" id="PF00497">
    <property type="entry name" value="SBP_bac_3"/>
    <property type="match status" value="1"/>
</dbReference>
<dbReference type="SUPFAM" id="SSF53850">
    <property type="entry name" value="Periplasmic binding protein-like II"/>
    <property type="match status" value="1"/>
</dbReference>
<keyword evidence="11" id="KW-1185">Reference proteome</keyword>
<reference evidence="10" key="1">
    <citation type="submission" date="2022-10" db="EMBL/GenBank/DDBJ databases">
        <title>Characterization and whole genome sequencing of a new Roseateles species, isolated from fresh water.</title>
        <authorList>
            <person name="Guliayeva D.Y."/>
            <person name="Akhremchuk A.E."/>
            <person name="Sikolenko M.A."/>
            <person name="Valentovich L.N."/>
            <person name="Sidarenka A.V."/>
        </authorList>
    </citation>
    <scope>NUCLEOTIDE SEQUENCE</scope>
    <source>
        <strain evidence="10">BIM B-1768</strain>
    </source>
</reference>
<dbReference type="Gene3D" id="1.10.3720.10">
    <property type="entry name" value="MetI-like"/>
    <property type="match status" value="1"/>
</dbReference>
<dbReference type="RefSeq" id="WP_261756025.1">
    <property type="nucleotide sequence ID" value="NZ_CP104562.2"/>
</dbReference>
<dbReference type="EMBL" id="CP104562">
    <property type="protein sequence ID" value="UXH76293.1"/>
    <property type="molecule type" value="Genomic_DNA"/>
</dbReference>
<evidence type="ECO:0000313" key="10">
    <source>
        <dbReference type="EMBL" id="UXH76293.1"/>
    </source>
</evidence>
<gene>
    <name evidence="10" type="ORF">N4261_14590</name>
</gene>
<dbReference type="SMART" id="SM00062">
    <property type="entry name" value="PBPb"/>
    <property type="match status" value="1"/>
</dbReference>
<evidence type="ECO:0000256" key="2">
    <source>
        <dbReference type="ARBA" id="ARBA00010333"/>
    </source>
</evidence>
<evidence type="ECO:0000256" key="5">
    <source>
        <dbReference type="ARBA" id="ARBA00022729"/>
    </source>
</evidence>
<evidence type="ECO:0000256" key="7">
    <source>
        <dbReference type="ARBA" id="ARBA00023136"/>
    </source>
</evidence>
<keyword evidence="4 8" id="KW-0812">Transmembrane</keyword>
<comment type="subcellular location">
    <subcellularLocation>
        <location evidence="1">Membrane</location>
        <topology evidence="1">Multi-pass membrane protein</topology>
    </subcellularLocation>
</comment>
<keyword evidence="3" id="KW-0813">Transport</keyword>
<dbReference type="PANTHER" id="PTHR30085:SF6">
    <property type="entry name" value="ABC TRANSPORTER GLUTAMINE-BINDING PROTEIN GLNH"/>
    <property type="match status" value="1"/>
</dbReference>
<dbReference type="PANTHER" id="PTHR30085">
    <property type="entry name" value="AMINO ACID ABC TRANSPORTER PERMEASE"/>
    <property type="match status" value="1"/>
</dbReference>
<dbReference type="Proteomes" id="UP001064933">
    <property type="component" value="Chromosome"/>
</dbReference>
<keyword evidence="7 8" id="KW-0472">Membrane</keyword>
<comment type="similarity">
    <text evidence="2">Belongs to the bacterial solute-binding protein 3 family.</text>
</comment>
<dbReference type="InterPro" id="IPR001638">
    <property type="entry name" value="Solute-binding_3/MltF_N"/>
</dbReference>
<accession>A0ABY6AYB4</accession>
<evidence type="ECO:0000313" key="11">
    <source>
        <dbReference type="Proteomes" id="UP001064933"/>
    </source>
</evidence>
<sequence length="512" mass="54965">MAAVRAALPSDCTATAATLETLSRVLCLGELRVGIRGDYPPFGEATPDGPRGLEPALAGRIAEALGVRLRFVEVNAADRMVALGDGRVDLLIATTGHTLQRDSQAIFVRPHYYESRTVVVGQRKSMPHQARDLEALSGLTVCVTVGNSTNADLAVEGARLMLFSSARRLVDQVHNGTCALAAHDDTLLLPQLPASYEVKLSFAPLPWSVVVGRDGPVMARWLSRTMQRLHADGALLRLAEAHGVATPWLRQQQARWRSPPCDTPQTLDPVRCLDPPRDNQLVPTRIAGSVERLEQWLQERFGVDVTLAMLKTQVALRLFMEGVGYSIALVAGAVLATVVLALGFGAGLTARSRWLRWPMWATLLMMQSTPMVMFMAAAGMVLASLGWSTPGMAWGVAVIVLGLFNGSNAGQAVAEARQRLRADGHPGHLRTAAVRARAQIASFAANATRGSPVASLIGVPELLAAQTDIASFSSERVTTFALLLIFYMALVSGVVAVLQVVQGRLQRAENGR</sequence>
<feature type="transmembrane region" description="Helical" evidence="8">
    <location>
        <begin position="323"/>
        <end position="348"/>
    </location>
</feature>
<dbReference type="InterPro" id="IPR051455">
    <property type="entry name" value="Bact_solute-bind_prot3"/>
</dbReference>
<feature type="transmembrane region" description="Helical" evidence="8">
    <location>
        <begin position="480"/>
        <end position="501"/>
    </location>
</feature>
<dbReference type="SUPFAM" id="SSF161098">
    <property type="entry name" value="MetI-like"/>
    <property type="match status" value="1"/>
</dbReference>
<evidence type="ECO:0000256" key="6">
    <source>
        <dbReference type="ARBA" id="ARBA00022989"/>
    </source>
</evidence>
<feature type="domain" description="Solute-binding protein family 3/N-terminal" evidence="9">
    <location>
        <begin position="30"/>
        <end position="245"/>
    </location>
</feature>
<keyword evidence="5" id="KW-0732">Signal</keyword>
<feature type="transmembrane region" description="Helical" evidence="8">
    <location>
        <begin position="393"/>
        <end position="414"/>
    </location>
</feature>
<name>A0ABY6AYB4_9BURK</name>
<proteinExistence type="inferred from homology"/>
<evidence type="ECO:0000259" key="9">
    <source>
        <dbReference type="SMART" id="SM00062"/>
    </source>
</evidence>
<dbReference type="Gene3D" id="3.40.190.10">
    <property type="entry name" value="Periplasmic binding protein-like II"/>
    <property type="match status" value="2"/>
</dbReference>
<organism evidence="10 11">
    <name type="scientific">Roseateles amylovorans</name>
    <dbReference type="NCBI Taxonomy" id="2978473"/>
    <lineage>
        <taxon>Bacteria</taxon>
        <taxon>Pseudomonadati</taxon>
        <taxon>Pseudomonadota</taxon>
        <taxon>Betaproteobacteria</taxon>
        <taxon>Burkholderiales</taxon>
        <taxon>Sphaerotilaceae</taxon>
        <taxon>Roseateles</taxon>
    </lineage>
</organism>
<dbReference type="InterPro" id="IPR035906">
    <property type="entry name" value="MetI-like_sf"/>
</dbReference>
<evidence type="ECO:0000256" key="8">
    <source>
        <dbReference type="SAM" id="Phobius"/>
    </source>
</evidence>
<evidence type="ECO:0000256" key="4">
    <source>
        <dbReference type="ARBA" id="ARBA00022692"/>
    </source>
</evidence>
<evidence type="ECO:0000256" key="1">
    <source>
        <dbReference type="ARBA" id="ARBA00004141"/>
    </source>
</evidence>
<protein>
    <submittedName>
        <fullName evidence="10">Transporter substrate-binding domain-containing protein</fullName>
    </submittedName>
</protein>
<feature type="transmembrane region" description="Helical" evidence="8">
    <location>
        <begin position="360"/>
        <end position="387"/>
    </location>
</feature>